<dbReference type="InterPro" id="IPR055180">
    <property type="entry name" value="HsdR_RecA-like_helicase_dom_2"/>
</dbReference>
<dbReference type="EC" id="3.1.21.3" evidence="11"/>
<dbReference type="PANTHER" id="PTHR30195">
    <property type="entry name" value="TYPE I SITE-SPECIFIC DEOXYRIBONUCLEASE PROTEIN SUBUNIT M AND R"/>
    <property type="match status" value="1"/>
</dbReference>
<keyword evidence="7 13" id="KW-0255">Endonuclease</keyword>
<accession>A0A3M0SWU5</accession>
<dbReference type="Gene3D" id="3.40.50.300">
    <property type="entry name" value="P-loop containing nucleotide triphosphate hydrolases"/>
    <property type="match status" value="2"/>
</dbReference>
<dbReference type="GO" id="GO:0009307">
    <property type="term" value="P:DNA restriction-modification system"/>
    <property type="evidence" value="ECO:0007669"/>
    <property type="project" value="UniProtKB-KW"/>
</dbReference>
<comment type="function">
    <text evidence="11">Subunit R is required for both nuclease and ATPase activities, but not for modification.</text>
</comment>
<dbReference type="SUPFAM" id="SSF52540">
    <property type="entry name" value="P-loop containing nucleoside triphosphate hydrolases"/>
    <property type="match status" value="1"/>
</dbReference>
<dbReference type="InterPro" id="IPR022625">
    <property type="entry name" value="TypeI_RM_Rsu_C"/>
</dbReference>
<evidence type="ECO:0000256" key="3">
    <source>
        <dbReference type="ARBA" id="ARBA00011296"/>
    </source>
</evidence>
<dbReference type="EMBL" id="RFAQ01000013">
    <property type="protein sequence ID" value="RMD02355.1"/>
    <property type="molecule type" value="Genomic_DNA"/>
</dbReference>
<keyword evidence="8 11" id="KW-0378">Hydrolase</keyword>
<sequence length="1061" mass="122933">MSSFNIVAETNEATVVAKYIPEKRKSTDYQSEAELEKDSIYRLTQQGYEYVDIKNEKDLISNLRIQLEKLNNFNFSDKEWERFYLKNISNGNEGILEKTRKIQDDSVQNLTCDNGATKNIKLIDKKNIHNNFLQVLNQYEEDGGTYETRYDVTILVNGLPLVHIELKRRGVAIREAFNQIKRYQRDSFWAGSGLYEYIQIFVISNGTHTKYYSNTTRNQHIKDLSEKVASKKKKTSSSFEFTSYWADADNKIIPDIVDFTKTFFARHTILNILTHYCVFTSENLLLVMRPYQIAATERILNRIEVSTNYKQTGTVKAGGYIWHTTGSGKTLTSFKTAQLATRLDYIDKVLFVVDRKDLDYQTMKEYDRFEKGAANSNTSTKILQKQLEDPNTKIIITTIQKLDAFISKNKTHDIYKKHIVIIFDECHRSQFGDMHVKITEAFKNYHLFGFTGTPIFTVNSGSGKHPNLKTTEQAFGDRLHTYTIVDAIRDENVLPFRIDYINTMKEPGDIKDKKVKAIDRENAMLEPKRISEITAYILEHFDQKTYRNQSHSYYDYKIITNVSKMAASKNNTVEEKKQSMKVNGFNSIFAVASIPMAMKYYNEFKKQMKEKGKKLTIATIFSYSPNEEDPEDNLGDENFDADGLDQTSRNFLDSAIKDYNNTFNVNYDTSADKFPNYYKDVSLRMKNREIDLLIVVNMFLTGFDATTLNTLWVDKNLRQHGLIQAFSRTNRILNSVKTFGNIVCFRNLEDQVNEALGLFGDKNASGMVLLKTYNEYLNGYEDNGKYVEGYVELIQKLENLYPLGKDIIGEEDQKEFIKLFGAILRMRNILVSFDDFKNNEMLSQRDFQDYQSIYIDLYQDYSKKSDSEKENVNKDIVFEIELIKQVEVNIDYILMLVAKYHESNCKDKSILTTIDKTMSSSIELRSKKKLVEDFIAEINETTDVDKDWPEFIKKQKEQDLSAIISDEKLKPEETQKFINNAFRDGMLKTTGTDIDKILPPISRFGGGGRDEKKQGVIEKLLKFFEKYFGLVNQEMIPNPIKTSDYQNAVEVAEKPVKYNGN</sequence>
<evidence type="ECO:0000259" key="12">
    <source>
        <dbReference type="PROSITE" id="PS51192"/>
    </source>
</evidence>
<keyword evidence="5 11" id="KW-0547">Nucleotide-binding</keyword>
<dbReference type="GO" id="GO:0005524">
    <property type="term" value="F:ATP binding"/>
    <property type="evidence" value="ECO:0007669"/>
    <property type="project" value="UniProtKB-KW"/>
</dbReference>
<dbReference type="RefSeq" id="WP_122058306.1">
    <property type="nucleotide sequence ID" value="NZ_RFAQ01000013.1"/>
</dbReference>
<keyword evidence="4" id="KW-0540">Nuclease</keyword>
<dbReference type="CDD" id="cd18800">
    <property type="entry name" value="SF2_C_EcoR124I-like"/>
    <property type="match status" value="1"/>
</dbReference>
<evidence type="ECO:0000256" key="8">
    <source>
        <dbReference type="ARBA" id="ARBA00022801"/>
    </source>
</evidence>
<evidence type="ECO:0000256" key="1">
    <source>
        <dbReference type="ARBA" id="ARBA00000851"/>
    </source>
</evidence>
<dbReference type="InterPro" id="IPR027417">
    <property type="entry name" value="P-loop_NTPase"/>
</dbReference>
<dbReference type="GO" id="GO:0009035">
    <property type="term" value="F:type I site-specific deoxyribonuclease activity"/>
    <property type="evidence" value="ECO:0007669"/>
    <property type="project" value="UniProtKB-EC"/>
</dbReference>
<dbReference type="SMART" id="SM00487">
    <property type="entry name" value="DEXDc"/>
    <property type="match status" value="1"/>
</dbReference>
<dbReference type="GO" id="GO:0003677">
    <property type="term" value="F:DNA binding"/>
    <property type="evidence" value="ECO:0007669"/>
    <property type="project" value="UniProtKB-KW"/>
</dbReference>
<evidence type="ECO:0000256" key="2">
    <source>
        <dbReference type="ARBA" id="ARBA00008598"/>
    </source>
</evidence>
<organism evidence="13 14">
    <name type="scientific">Clostridium autoethanogenum</name>
    <dbReference type="NCBI Taxonomy" id="84023"/>
    <lineage>
        <taxon>Bacteria</taxon>
        <taxon>Bacillati</taxon>
        <taxon>Bacillota</taxon>
        <taxon>Clostridia</taxon>
        <taxon>Eubacteriales</taxon>
        <taxon>Clostridiaceae</taxon>
        <taxon>Clostridium</taxon>
    </lineage>
</organism>
<proteinExistence type="inferred from homology"/>
<comment type="caution">
    <text evidence="13">The sequence shown here is derived from an EMBL/GenBank/DDBJ whole genome shotgun (WGS) entry which is preliminary data.</text>
</comment>
<gene>
    <name evidence="13" type="ORF">D9O40_06120</name>
</gene>
<dbReference type="Gene3D" id="3.90.1570.50">
    <property type="match status" value="2"/>
</dbReference>
<evidence type="ECO:0000256" key="11">
    <source>
        <dbReference type="RuleBase" id="RU364115"/>
    </source>
</evidence>
<evidence type="ECO:0000256" key="4">
    <source>
        <dbReference type="ARBA" id="ARBA00022722"/>
    </source>
</evidence>
<dbReference type="CDD" id="cd22332">
    <property type="entry name" value="HsdR_N"/>
    <property type="match status" value="1"/>
</dbReference>
<keyword evidence="9 11" id="KW-0067">ATP-binding</keyword>
<feature type="domain" description="Helicase ATP-binding" evidence="12">
    <location>
        <begin position="310"/>
        <end position="472"/>
    </location>
</feature>
<evidence type="ECO:0000256" key="7">
    <source>
        <dbReference type="ARBA" id="ARBA00022759"/>
    </source>
</evidence>
<evidence type="ECO:0000256" key="5">
    <source>
        <dbReference type="ARBA" id="ARBA00022741"/>
    </source>
</evidence>
<dbReference type="Proteomes" id="UP000277999">
    <property type="component" value="Unassembled WGS sequence"/>
</dbReference>
<protein>
    <recommendedName>
        <fullName evidence="11">Type I restriction enzyme endonuclease subunit</fullName>
        <shortName evidence="11">R protein</shortName>
        <ecNumber evidence="11">3.1.21.3</ecNumber>
    </recommendedName>
    <alternativeName>
        <fullName evidence="11">Type-1 restriction enzyme R protein</fullName>
    </alternativeName>
</protein>
<evidence type="ECO:0000313" key="13">
    <source>
        <dbReference type="EMBL" id="RMD02355.1"/>
    </source>
</evidence>
<keyword evidence="6 11" id="KW-0680">Restriction system</keyword>
<evidence type="ECO:0000256" key="10">
    <source>
        <dbReference type="ARBA" id="ARBA00023125"/>
    </source>
</evidence>
<comment type="catalytic activity">
    <reaction evidence="1 11">
        <text>Endonucleolytic cleavage of DNA to give random double-stranded fragments with terminal 5'-phosphates, ATP is simultaneously hydrolyzed.</text>
        <dbReference type="EC" id="3.1.21.3"/>
    </reaction>
</comment>
<dbReference type="AlphaFoldDB" id="A0A3M0SWU5"/>
<dbReference type="InterPro" id="IPR051268">
    <property type="entry name" value="Type-I_R_enzyme_R_subunit"/>
</dbReference>
<reference evidence="13 14" key="1">
    <citation type="submission" date="2018-10" db="EMBL/GenBank/DDBJ databases">
        <title>Genome-centric metagenomics revealed C2 chemical producing, CO utilizing Clostridium with novel acetogenic gene cluster.</title>
        <authorList>
            <person name="Kang H."/>
            <person name="Park B."/>
            <person name="Choi I.G."/>
            <person name="Chang I.S."/>
        </authorList>
    </citation>
    <scope>NUCLEOTIDE SEQUENCE [LARGE SCALE GENOMIC DNA]</scope>
    <source>
        <strain evidence="13 14">H21-9</strain>
    </source>
</reference>
<keyword evidence="10 11" id="KW-0238">DNA-binding</keyword>
<name>A0A3M0SWU5_9CLOT</name>
<dbReference type="PROSITE" id="PS51192">
    <property type="entry name" value="HELICASE_ATP_BIND_1"/>
    <property type="match status" value="1"/>
</dbReference>
<dbReference type="Gene3D" id="1.20.58.2040">
    <property type="match status" value="1"/>
</dbReference>
<dbReference type="InterPro" id="IPR004473">
    <property type="entry name" value="Restrct_endonuc_typeI_HsdR"/>
</dbReference>
<evidence type="ECO:0000256" key="6">
    <source>
        <dbReference type="ARBA" id="ARBA00022747"/>
    </source>
</evidence>
<dbReference type="Pfam" id="PF18766">
    <property type="entry name" value="SWI2_SNF2"/>
    <property type="match status" value="1"/>
</dbReference>
<dbReference type="Pfam" id="PF04313">
    <property type="entry name" value="HSDR_N"/>
    <property type="match status" value="1"/>
</dbReference>
<dbReference type="PANTHER" id="PTHR30195:SF16">
    <property type="entry name" value="TYPE I RESTRICTION ENZYME ENDONUCLEASE SUBUNIT"/>
    <property type="match status" value="1"/>
</dbReference>
<dbReference type="InterPro" id="IPR007409">
    <property type="entry name" value="Restrct_endonuc_type1_HsdR_N"/>
</dbReference>
<dbReference type="CDD" id="cd18030">
    <property type="entry name" value="DEXHc_RE_I_HsdR"/>
    <property type="match status" value="1"/>
</dbReference>
<dbReference type="Pfam" id="PF22679">
    <property type="entry name" value="T1R_D3-like"/>
    <property type="match status" value="1"/>
</dbReference>
<dbReference type="InterPro" id="IPR014001">
    <property type="entry name" value="Helicase_ATP-bd"/>
</dbReference>
<dbReference type="Pfam" id="PF12008">
    <property type="entry name" value="EcoR124_C"/>
    <property type="match status" value="1"/>
</dbReference>
<dbReference type="InterPro" id="IPR040980">
    <property type="entry name" value="SWI2_SNF2"/>
</dbReference>
<evidence type="ECO:0000313" key="14">
    <source>
        <dbReference type="Proteomes" id="UP000277999"/>
    </source>
</evidence>
<dbReference type="NCBIfam" id="TIGR00348">
    <property type="entry name" value="hsdR"/>
    <property type="match status" value="1"/>
</dbReference>
<evidence type="ECO:0000256" key="9">
    <source>
        <dbReference type="ARBA" id="ARBA00022840"/>
    </source>
</evidence>
<comment type="similarity">
    <text evidence="2 11">Belongs to the HsdR family.</text>
</comment>
<comment type="subunit">
    <text evidence="3 11">The type I restriction/modification system is composed of three polypeptides R, M and S.</text>
</comment>